<feature type="domain" description="DRBM" evidence="10">
    <location>
        <begin position="188"/>
        <end position="262"/>
    </location>
</feature>
<feature type="domain" description="RNase III" evidence="11">
    <location>
        <begin position="27"/>
        <end position="156"/>
    </location>
</feature>
<dbReference type="EMBL" id="PVNK01000010">
    <property type="protein sequence ID" value="PRQ05541.1"/>
    <property type="molecule type" value="Genomic_DNA"/>
</dbReference>
<dbReference type="OrthoDB" id="9805026at2"/>
<feature type="binding site" evidence="9">
    <location>
        <position position="69"/>
    </location>
    <ligand>
        <name>Mg(2+)</name>
        <dbReference type="ChEBI" id="CHEBI:18420"/>
    </ligand>
</feature>
<dbReference type="GO" id="GO:0006364">
    <property type="term" value="P:rRNA processing"/>
    <property type="evidence" value="ECO:0007669"/>
    <property type="project" value="UniProtKB-UniRule"/>
</dbReference>
<keyword evidence="9" id="KW-0819">tRNA processing</keyword>
<keyword evidence="9" id="KW-0460">Magnesium</keyword>
<dbReference type="GO" id="GO:0046872">
    <property type="term" value="F:metal ion binding"/>
    <property type="evidence" value="ECO:0007669"/>
    <property type="project" value="UniProtKB-KW"/>
</dbReference>
<dbReference type="InterPro" id="IPR000999">
    <property type="entry name" value="RNase_III_dom"/>
</dbReference>
<dbReference type="CDD" id="cd10845">
    <property type="entry name" value="DSRM_RNAse_III_family"/>
    <property type="match status" value="1"/>
</dbReference>
<protein>
    <recommendedName>
        <fullName evidence="9">Ribonuclease 3</fullName>
        <ecNumber evidence="9">3.1.26.3</ecNumber>
    </recommendedName>
    <alternativeName>
        <fullName evidence="9">Ribonuclease III</fullName>
        <shortName evidence="9">RNase III</shortName>
    </alternativeName>
</protein>
<keyword evidence="13" id="KW-1185">Reference proteome</keyword>
<feature type="binding site" evidence="9">
    <location>
        <position position="145"/>
    </location>
    <ligand>
        <name>Mg(2+)</name>
        <dbReference type="ChEBI" id="CHEBI:18420"/>
    </ligand>
</feature>
<dbReference type="Gene3D" id="3.30.160.20">
    <property type="match status" value="1"/>
</dbReference>
<keyword evidence="4 9" id="KW-0507">mRNA processing</keyword>
<dbReference type="Pfam" id="PF14622">
    <property type="entry name" value="Ribonucleas_3_3"/>
    <property type="match status" value="1"/>
</dbReference>
<keyword evidence="9" id="KW-0699">rRNA-binding</keyword>
<dbReference type="SMART" id="SM00535">
    <property type="entry name" value="RIBOc"/>
    <property type="match status" value="1"/>
</dbReference>
<evidence type="ECO:0000256" key="7">
    <source>
        <dbReference type="ARBA" id="ARBA00022801"/>
    </source>
</evidence>
<dbReference type="SUPFAM" id="SSF54768">
    <property type="entry name" value="dsRNA-binding domain-like"/>
    <property type="match status" value="1"/>
</dbReference>
<dbReference type="SMART" id="SM00358">
    <property type="entry name" value="DSRM"/>
    <property type="match status" value="1"/>
</dbReference>
<name>A0A2S9YKA8_9BACT</name>
<evidence type="ECO:0000256" key="4">
    <source>
        <dbReference type="ARBA" id="ARBA00022664"/>
    </source>
</evidence>
<feature type="active site" evidence="9">
    <location>
        <position position="145"/>
    </location>
</feature>
<evidence type="ECO:0000256" key="3">
    <source>
        <dbReference type="ARBA" id="ARBA00022552"/>
    </source>
</evidence>
<feature type="active site" evidence="9">
    <location>
        <position position="73"/>
    </location>
</feature>
<dbReference type="Pfam" id="PF00035">
    <property type="entry name" value="dsrm"/>
    <property type="match status" value="1"/>
</dbReference>
<keyword evidence="3 9" id="KW-0698">rRNA processing</keyword>
<dbReference type="Proteomes" id="UP000237968">
    <property type="component" value="Unassembled WGS sequence"/>
</dbReference>
<comment type="subunit">
    <text evidence="9">Homodimer.</text>
</comment>
<evidence type="ECO:0000313" key="13">
    <source>
        <dbReference type="Proteomes" id="UP000237968"/>
    </source>
</evidence>
<dbReference type="GO" id="GO:0003725">
    <property type="term" value="F:double-stranded RNA binding"/>
    <property type="evidence" value="ECO:0007669"/>
    <property type="project" value="TreeGrafter"/>
</dbReference>
<comment type="similarity">
    <text evidence="2">Belongs to the ribonuclease III family.</text>
</comment>
<accession>A0A2S9YKA8</accession>
<evidence type="ECO:0000256" key="6">
    <source>
        <dbReference type="ARBA" id="ARBA00022759"/>
    </source>
</evidence>
<dbReference type="GO" id="GO:0006397">
    <property type="term" value="P:mRNA processing"/>
    <property type="evidence" value="ECO:0007669"/>
    <property type="project" value="UniProtKB-UniRule"/>
</dbReference>
<dbReference type="GO" id="GO:0008033">
    <property type="term" value="P:tRNA processing"/>
    <property type="evidence" value="ECO:0007669"/>
    <property type="project" value="UniProtKB-KW"/>
</dbReference>
<evidence type="ECO:0000256" key="5">
    <source>
        <dbReference type="ARBA" id="ARBA00022722"/>
    </source>
</evidence>
<proteinExistence type="inferred from homology"/>
<dbReference type="GO" id="GO:0005737">
    <property type="term" value="C:cytoplasm"/>
    <property type="evidence" value="ECO:0007669"/>
    <property type="project" value="UniProtKB-SubCell"/>
</dbReference>
<dbReference type="SUPFAM" id="SSF69065">
    <property type="entry name" value="RNase III domain-like"/>
    <property type="match status" value="1"/>
</dbReference>
<dbReference type="InterPro" id="IPR011907">
    <property type="entry name" value="RNase_III"/>
</dbReference>
<comment type="catalytic activity">
    <reaction evidence="1 9">
        <text>Endonucleolytic cleavage to 5'-phosphomonoester.</text>
        <dbReference type="EC" id="3.1.26.3"/>
    </reaction>
</comment>
<evidence type="ECO:0000259" key="10">
    <source>
        <dbReference type="PROSITE" id="PS50137"/>
    </source>
</evidence>
<dbReference type="CDD" id="cd00593">
    <property type="entry name" value="RIBOc"/>
    <property type="match status" value="1"/>
</dbReference>
<dbReference type="AlphaFoldDB" id="A0A2S9YKA8"/>
<dbReference type="PANTHER" id="PTHR11207:SF0">
    <property type="entry name" value="RIBONUCLEASE 3"/>
    <property type="match status" value="1"/>
</dbReference>
<feature type="binding site" evidence="9">
    <location>
        <position position="142"/>
    </location>
    <ligand>
        <name>Mg(2+)</name>
        <dbReference type="ChEBI" id="CHEBI:18420"/>
    </ligand>
</feature>
<keyword evidence="8 9" id="KW-0694">RNA-binding</keyword>
<dbReference type="InterPro" id="IPR014720">
    <property type="entry name" value="dsRBD_dom"/>
</dbReference>
<reference evidence="12 13" key="1">
    <citation type="submission" date="2018-03" db="EMBL/GenBank/DDBJ databases">
        <title>Draft Genome Sequences of the Obligatory Marine Myxobacteria Enhygromyxa salina SWB005.</title>
        <authorList>
            <person name="Poehlein A."/>
            <person name="Moghaddam J.A."/>
            <person name="Harms H."/>
            <person name="Alanjari M."/>
            <person name="Koenig G.M."/>
            <person name="Daniel R."/>
            <person name="Schaeberle T.F."/>
        </authorList>
    </citation>
    <scope>NUCLEOTIDE SEQUENCE [LARGE SCALE GENOMIC DNA]</scope>
    <source>
        <strain evidence="12 13">SWB005</strain>
    </source>
</reference>
<comment type="function">
    <text evidence="9">Digests double-stranded RNA. Involved in the processing of primary rRNA transcript to yield the immediate precursors to the large and small rRNAs (23S and 16S). Processes some mRNAs, and tRNAs when they are encoded in the rRNA operon. Processes pre-crRNA and tracrRNA of type II CRISPR loci if present in the organism.</text>
</comment>
<dbReference type="GO" id="GO:0004525">
    <property type="term" value="F:ribonuclease III activity"/>
    <property type="evidence" value="ECO:0007669"/>
    <property type="project" value="UniProtKB-UniRule"/>
</dbReference>
<comment type="subcellular location">
    <subcellularLocation>
        <location evidence="9">Cytoplasm</location>
    </subcellularLocation>
</comment>
<evidence type="ECO:0000259" key="11">
    <source>
        <dbReference type="PROSITE" id="PS50142"/>
    </source>
</evidence>
<evidence type="ECO:0000256" key="1">
    <source>
        <dbReference type="ARBA" id="ARBA00000109"/>
    </source>
</evidence>
<dbReference type="GO" id="GO:0019843">
    <property type="term" value="F:rRNA binding"/>
    <property type="evidence" value="ECO:0007669"/>
    <property type="project" value="UniProtKB-KW"/>
</dbReference>
<dbReference type="PROSITE" id="PS50142">
    <property type="entry name" value="RNASE_3_2"/>
    <property type="match status" value="1"/>
</dbReference>
<keyword evidence="9" id="KW-0963">Cytoplasm</keyword>
<sequence length="265" mass="28798">MSSGLPKVLRELPSVSEDAGSDELAALTSLGERLGHGFARPQLLRVALTVGSWANENRDAGWPSNACLEFFGDAVLYLVAADALWRRFPELDEGPLTRLRASVVSERSLARVARDLELGEWLFLGRGDEQRGARDRDGTLADALEAVLGAVFLDAREAGTDPSAAAAVVFDRMFGARVQTLAPEDGLDPKSRLQQLIQAERKQTPVYTPVGDPPPPEAPHWRARVEIRGDADELEILGQGEGRSLRAAERNAALDALRRRRGDSS</sequence>
<dbReference type="RefSeq" id="WP_106389689.1">
    <property type="nucleotide sequence ID" value="NZ_PVNK01000010.1"/>
</dbReference>
<dbReference type="PANTHER" id="PTHR11207">
    <property type="entry name" value="RIBONUCLEASE III"/>
    <property type="match status" value="1"/>
</dbReference>
<dbReference type="HAMAP" id="MF_00104">
    <property type="entry name" value="RNase_III"/>
    <property type="match status" value="1"/>
</dbReference>
<comment type="caution">
    <text evidence="12">The sequence shown here is derived from an EMBL/GenBank/DDBJ whole genome shotgun (WGS) entry which is preliminary data.</text>
</comment>
<evidence type="ECO:0000256" key="9">
    <source>
        <dbReference type="HAMAP-Rule" id="MF_00104"/>
    </source>
</evidence>
<dbReference type="PROSITE" id="PS50137">
    <property type="entry name" value="DS_RBD"/>
    <property type="match status" value="1"/>
</dbReference>
<evidence type="ECO:0000313" key="12">
    <source>
        <dbReference type="EMBL" id="PRQ05541.1"/>
    </source>
</evidence>
<dbReference type="Gene3D" id="1.10.1520.10">
    <property type="entry name" value="Ribonuclease III domain"/>
    <property type="match status" value="1"/>
</dbReference>
<comment type="cofactor">
    <cofactor evidence="9">
        <name>Mg(2+)</name>
        <dbReference type="ChEBI" id="CHEBI:18420"/>
    </cofactor>
</comment>
<organism evidence="12 13">
    <name type="scientific">Enhygromyxa salina</name>
    <dbReference type="NCBI Taxonomy" id="215803"/>
    <lineage>
        <taxon>Bacteria</taxon>
        <taxon>Pseudomonadati</taxon>
        <taxon>Myxococcota</taxon>
        <taxon>Polyangia</taxon>
        <taxon>Nannocystales</taxon>
        <taxon>Nannocystaceae</taxon>
        <taxon>Enhygromyxa</taxon>
    </lineage>
</organism>
<dbReference type="EC" id="3.1.26.3" evidence="9"/>
<keyword evidence="5 9" id="KW-0540">Nuclease</keyword>
<evidence type="ECO:0000256" key="8">
    <source>
        <dbReference type="ARBA" id="ARBA00022884"/>
    </source>
</evidence>
<dbReference type="InterPro" id="IPR036389">
    <property type="entry name" value="RNase_III_sf"/>
</dbReference>
<dbReference type="GO" id="GO:0010468">
    <property type="term" value="P:regulation of gene expression"/>
    <property type="evidence" value="ECO:0007669"/>
    <property type="project" value="TreeGrafter"/>
</dbReference>
<gene>
    <name evidence="9 12" type="primary">rnc</name>
    <name evidence="12" type="ORF">ENSA5_02080</name>
</gene>
<keyword evidence="9" id="KW-0479">Metal-binding</keyword>
<keyword evidence="7 9" id="KW-0378">Hydrolase</keyword>
<evidence type="ECO:0000256" key="2">
    <source>
        <dbReference type="ARBA" id="ARBA00010183"/>
    </source>
</evidence>
<dbReference type="FunFam" id="1.10.1520.10:FF:000001">
    <property type="entry name" value="Ribonuclease 3"/>
    <property type="match status" value="1"/>
</dbReference>
<keyword evidence="6 9" id="KW-0255">Endonuclease</keyword>